<name>A0A162YCF6_PHYB8</name>
<dbReference type="PANTHER" id="PTHR47725:SF2">
    <property type="entry name" value="UBIQUITIN-LIKE DOMAIN-CONTAINING PROTEIN"/>
    <property type="match status" value="1"/>
</dbReference>
<dbReference type="RefSeq" id="XP_018297785.1">
    <property type="nucleotide sequence ID" value="XM_018443085.1"/>
</dbReference>
<organism evidence="2 3">
    <name type="scientific">Phycomyces blakesleeanus (strain ATCC 8743b / DSM 1359 / FGSC 10004 / NBRC 33097 / NRRL 1555)</name>
    <dbReference type="NCBI Taxonomy" id="763407"/>
    <lineage>
        <taxon>Eukaryota</taxon>
        <taxon>Fungi</taxon>
        <taxon>Fungi incertae sedis</taxon>
        <taxon>Mucoromycota</taxon>
        <taxon>Mucoromycotina</taxon>
        <taxon>Mucoromycetes</taxon>
        <taxon>Mucorales</taxon>
        <taxon>Phycomycetaceae</taxon>
        <taxon>Phycomyces</taxon>
    </lineage>
</organism>
<feature type="region of interest" description="Disordered" evidence="1">
    <location>
        <begin position="101"/>
        <end position="139"/>
    </location>
</feature>
<dbReference type="Gene3D" id="3.10.20.90">
    <property type="entry name" value="Phosphatidylinositol 3-kinase Catalytic Subunit, Chain A, domain 1"/>
    <property type="match status" value="1"/>
</dbReference>
<protein>
    <recommendedName>
        <fullName evidence="4">Ubiquitin-like domain-containing protein</fullName>
    </recommendedName>
</protein>
<gene>
    <name evidence="2" type="ORF">PHYBLDRAFT_75640</name>
</gene>
<evidence type="ECO:0000313" key="2">
    <source>
        <dbReference type="EMBL" id="OAD79745.1"/>
    </source>
</evidence>
<evidence type="ECO:0000256" key="1">
    <source>
        <dbReference type="SAM" id="MobiDB-lite"/>
    </source>
</evidence>
<dbReference type="InParanoid" id="A0A162YCF6"/>
<dbReference type="AlphaFoldDB" id="A0A162YCF6"/>
<dbReference type="SUPFAM" id="SSF54236">
    <property type="entry name" value="Ubiquitin-like"/>
    <property type="match status" value="1"/>
</dbReference>
<dbReference type="VEuPathDB" id="FungiDB:PHYBLDRAFT_75640"/>
<proteinExistence type="predicted"/>
<evidence type="ECO:0008006" key="4">
    <source>
        <dbReference type="Google" id="ProtNLM"/>
    </source>
</evidence>
<sequence length="139" mass="16145">MIAQPLKPVYIRLRREKTNLFLCIDPKDTMTDVKVKLCGALKLDKTPDNIRLLMPTQWDNKYDLLEDAWTMSKANLSNDALVYFVFFDSNRGNWEDVQLIEPEPLDDPEDDDVDMRDNLAAIRKEKGKEKSREKGKGRA</sequence>
<feature type="compositionally biased region" description="Basic and acidic residues" evidence="1">
    <location>
        <begin position="122"/>
        <end position="139"/>
    </location>
</feature>
<dbReference type="PANTHER" id="PTHR47725">
    <property type="entry name" value="OS03G0364000 PROTEIN"/>
    <property type="match status" value="1"/>
</dbReference>
<reference evidence="3" key="1">
    <citation type="submission" date="2015-06" db="EMBL/GenBank/DDBJ databases">
        <title>Expansion of signal transduction pathways in fungi by whole-genome duplication.</title>
        <authorList>
            <consortium name="DOE Joint Genome Institute"/>
            <person name="Corrochano L.M."/>
            <person name="Kuo A."/>
            <person name="Marcet-Houben M."/>
            <person name="Polaino S."/>
            <person name="Salamov A."/>
            <person name="Villalobos J.M."/>
            <person name="Alvarez M.I."/>
            <person name="Avalos J."/>
            <person name="Benito E.P."/>
            <person name="Benoit I."/>
            <person name="Burger G."/>
            <person name="Camino L.P."/>
            <person name="Canovas D."/>
            <person name="Cerda-Olmedo E."/>
            <person name="Cheng J.-F."/>
            <person name="Dominguez A."/>
            <person name="Elias M."/>
            <person name="Eslava A.P."/>
            <person name="Glaser F."/>
            <person name="Grimwood J."/>
            <person name="Gutierrez G."/>
            <person name="Heitman J."/>
            <person name="Henrissat B."/>
            <person name="Iturriaga E.A."/>
            <person name="Lang B.F."/>
            <person name="Lavin J.L."/>
            <person name="Lee S."/>
            <person name="Li W."/>
            <person name="Lindquist E."/>
            <person name="Lopez-Garcia S."/>
            <person name="Luque E.M."/>
            <person name="Marcos A.T."/>
            <person name="Martin J."/>
            <person name="McCluskey K."/>
            <person name="Medina H.R."/>
            <person name="Miralles-Duran A."/>
            <person name="Miyazaki A."/>
            <person name="Munoz-Torres E."/>
            <person name="Oguiza J.A."/>
            <person name="Ohm R."/>
            <person name="Olmedo M."/>
            <person name="Orejas M."/>
            <person name="Ortiz-Castellanos L."/>
            <person name="Pisabarro A.G."/>
            <person name="Rodriguez-Romero J."/>
            <person name="Ruiz-Herrera J."/>
            <person name="Ruiz-Vazquez R."/>
            <person name="Sanz C."/>
            <person name="Schackwitz W."/>
            <person name="Schmutz J."/>
            <person name="Shahriari M."/>
            <person name="Shelest E."/>
            <person name="Silva-Franco F."/>
            <person name="Soanes D."/>
            <person name="Syed K."/>
            <person name="Tagua V.G."/>
            <person name="Talbot N.J."/>
            <person name="Thon M."/>
            <person name="De vries R.P."/>
            <person name="Wiebenga A."/>
            <person name="Yadav J.S."/>
            <person name="Braun E.L."/>
            <person name="Baker S."/>
            <person name="Garre V."/>
            <person name="Horwitz B."/>
            <person name="Torres-Martinez S."/>
            <person name="Idnurm A."/>
            <person name="Herrera-Estrella A."/>
            <person name="Gabaldon T."/>
            <person name="Grigoriev I.V."/>
        </authorList>
    </citation>
    <scope>NUCLEOTIDE SEQUENCE [LARGE SCALE GENOMIC DNA]</scope>
    <source>
        <strain evidence="3">NRRL 1555(-)</strain>
    </source>
</reference>
<dbReference type="OrthoDB" id="428577at2759"/>
<accession>A0A162YCF6</accession>
<keyword evidence="3" id="KW-1185">Reference proteome</keyword>
<dbReference type="GeneID" id="29003991"/>
<evidence type="ECO:0000313" key="3">
    <source>
        <dbReference type="Proteomes" id="UP000077315"/>
    </source>
</evidence>
<feature type="compositionally biased region" description="Acidic residues" evidence="1">
    <location>
        <begin position="103"/>
        <end position="114"/>
    </location>
</feature>
<dbReference type="InterPro" id="IPR029071">
    <property type="entry name" value="Ubiquitin-like_domsf"/>
</dbReference>
<dbReference type="STRING" id="763407.A0A162YCF6"/>
<dbReference type="EMBL" id="KV440972">
    <property type="protein sequence ID" value="OAD79745.1"/>
    <property type="molecule type" value="Genomic_DNA"/>
</dbReference>
<dbReference type="Proteomes" id="UP000077315">
    <property type="component" value="Unassembled WGS sequence"/>
</dbReference>